<dbReference type="Pfam" id="PF02602">
    <property type="entry name" value="HEM4"/>
    <property type="match status" value="1"/>
</dbReference>
<proteinExistence type="inferred from homology"/>
<dbReference type="CDD" id="cd06578">
    <property type="entry name" value="HemD"/>
    <property type="match status" value="1"/>
</dbReference>
<evidence type="ECO:0000313" key="11">
    <source>
        <dbReference type="EMBL" id="CQR25615.1"/>
    </source>
</evidence>
<keyword evidence="12" id="KW-1185">Reference proteome</keyword>
<dbReference type="SUPFAM" id="SSF69618">
    <property type="entry name" value="HemD-like"/>
    <property type="match status" value="1"/>
</dbReference>
<sequence length="241" mass="27314">MTVKVINTREIPLTENLADKLISAGFESVHLPLIKHEAKKIPEGAIDFLNEADWIFLTSAVAVNFFKPFLPSRPIKLATIGPQTSYSLREHGFDINLEASSYYGSDLVKEWLDLGFEKQKILLPQSSLANPKLAQTLLQTGHEVFEWFLYDTVPNMEVAEEFLVYLSEERVVWTFASPSAWKSFEERVKALPKDHLIVAIGQTTARSIRRSGYQVDLVPEKPSFSEMVTMIIEKVGKKNDI</sequence>
<evidence type="ECO:0000259" key="10">
    <source>
        <dbReference type="Pfam" id="PF02602"/>
    </source>
</evidence>
<feature type="domain" description="Tetrapyrrole biosynthesis uroporphyrinogen III synthase" evidence="10">
    <location>
        <begin position="16"/>
        <end position="228"/>
    </location>
</feature>
<comment type="catalytic activity">
    <reaction evidence="8 9">
        <text>hydroxymethylbilane = uroporphyrinogen III + H2O</text>
        <dbReference type="Rhea" id="RHEA:18965"/>
        <dbReference type="ChEBI" id="CHEBI:15377"/>
        <dbReference type="ChEBI" id="CHEBI:57308"/>
        <dbReference type="ChEBI" id="CHEBI:57845"/>
        <dbReference type="EC" id="4.2.1.75"/>
    </reaction>
</comment>
<dbReference type="GO" id="GO:0004852">
    <property type="term" value="F:uroporphyrinogen-III synthase activity"/>
    <property type="evidence" value="ECO:0007669"/>
    <property type="project" value="UniProtKB-UniRule"/>
</dbReference>
<dbReference type="UniPathway" id="UPA00251">
    <property type="reaction ID" value="UER00320"/>
</dbReference>
<dbReference type="EC" id="4.2.1.75" evidence="3 9"/>
<dbReference type="GO" id="GO:0006780">
    <property type="term" value="P:uroporphyrinogen III biosynthetic process"/>
    <property type="evidence" value="ECO:0007669"/>
    <property type="project" value="UniProtKB-UniRule"/>
</dbReference>
<dbReference type="PANTHER" id="PTHR38042:SF1">
    <property type="entry name" value="UROPORPHYRINOGEN-III SYNTHASE, CHLOROPLASTIC"/>
    <property type="match status" value="1"/>
</dbReference>
<evidence type="ECO:0000256" key="9">
    <source>
        <dbReference type="RuleBase" id="RU366031"/>
    </source>
</evidence>
<dbReference type="InterPro" id="IPR003754">
    <property type="entry name" value="4pyrrol_synth_uPrphyn_synth"/>
</dbReference>
<evidence type="ECO:0000256" key="8">
    <source>
        <dbReference type="ARBA" id="ARBA00048617"/>
    </source>
</evidence>
<dbReference type="STRING" id="1608583.BN1356_01957"/>
<comment type="pathway">
    <text evidence="1 9">Porphyrin-containing compound metabolism; protoporphyrin-IX biosynthesis; coproporphyrinogen-III from 5-aminolevulinate: step 3/4.</text>
</comment>
<evidence type="ECO:0000256" key="3">
    <source>
        <dbReference type="ARBA" id="ARBA00013109"/>
    </source>
</evidence>
<protein>
    <recommendedName>
        <fullName evidence="7 9">Uroporphyrinogen-III synthase</fullName>
        <ecNumber evidence="3 9">4.2.1.75</ecNumber>
    </recommendedName>
</protein>
<name>A0A0E4H4X5_9STRE</name>
<keyword evidence="5 9" id="KW-0627">Porphyrin biosynthesis</keyword>
<evidence type="ECO:0000313" key="12">
    <source>
        <dbReference type="Proteomes" id="UP000198604"/>
    </source>
</evidence>
<evidence type="ECO:0000256" key="1">
    <source>
        <dbReference type="ARBA" id="ARBA00004772"/>
    </source>
</evidence>
<evidence type="ECO:0000256" key="2">
    <source>
        <dbReference type="ARBA" id="ARBA00008133"/>
    </source>
</evidence>
<dbReference type="Gene3D" id="3.40.50.10090">
    <property type="match status" value="2"/>
</dbReference>
<evidence type="ECO:0000256" key="6">
    <source>
        <dbReference type="ARBA" id="ARBA00037589"/>
    </source>
</evidence>
<dbReference type="InterPro" id="IPR039793">
    <property type="entry name" value="UROS/Hem4"/>
</dbReference>
<dbReference type="GO" id="GO:0006782">
    <property type="term" value="P:protoporphyrinogen IX biosynthetic process"/>
    <property type="evidence" value="ECO:0007669"/>
    <property type="project" value="UniProtKB-UniRule"/>
</dbReference>
<reference evidence="12" key="1">
    <citation type="submission" date="2015-03" db="EMBL/GenBank/DDBJ databases">
        <authorList>
            <person name="Urmite Genomes"/>
        </authorList>
    </citation>
    <scope>NUCLEOTIDE SEQUENCE [LARGE SCALE GENOMIC DNA]</scope>
    <source>
        <strain evidence="12">FF10</strain>
    </source>
</reference>
<dbReference type="PANTHER" id="PTHR38042">
    <property type="entry name" value="UROPORPHYRINOGEN-III SYNTHASE, CHLOROPLASTIC"/>
    <property type="match status" value="1"/>
</dbReference>
<organism evidence="11 12">
    <name type="scientific">Streptococcus varani</name>
    <dbReference type="NCBI Taxonomy" id="1608583"/>
    <lineage>
        <taxon>Bacteria</taxon>
        <taxon>Bacillati</taxon>
        <taxon>Bacillota</taxon>
        <taxon>Bacilli</taxon>
        <taxon>Lactobacillales</taxon>
        <taxon>Streptococcaceae</taxon>
        <taxon>Streptococcus</taxon>
    </lineage>
</organism>
<gene>
    <name evidence="11" type="primary">hemD</name>
    <name evidence="11" type="ORF">BN1356_01957</name>
</gene>
<dbReference type="EMBL" id="CTEN01000004">
    <property type="protein sequence ID" value="CQR25615.1"/>
    <property type="molecule type" value="Genomic_DNA"/>
</dbReference>
<dbReference type="AlphaFoldDB" id="A0A0E4H4X5"/>
<accession>A0A0E4H4X5</accession>
<comment type="function">
    <text evidence="6 9">Catalyzes cyclization of the linear tetrapyrrole, hydroxymethylbilane, to the macrocyclic uroporphyrinogen III.</text>
</comment>
<dbReference type="RefSeq" id="WP_093651146.1">
    <property type="nucleotide sequence ID" value="NZ_CTEN01000004.1"/>
</dbReference>
<keyword evidence="4 9" id="KW-0456">Lyase</keyword>
<dbReference type="OrthoDB" id="9815856at2"/>
<evidence type="ECO:0000256" key="5">
    <source>
        <dbReference type="ARBA" id="ARBA00023244"/>
    </source>
</evidence>
<dbReference type="Proteomes" id="UP000198604">
    <property type="component" value="Unassembled WGS sequence"/>
</dbReference>
<dbReference type="InterPro" id="IPR036108">
    <property type="entry name" value="4pyrrol_syn_uPrphyn_synt_sf"/>
</dbReference>
<comment type="similarity">
    <text evidence="2 9">Belongs to the uroporphyrinogen-III synthase family.</text>
</comment>
<evidence type="ECO:0000256" key="7">
    <source>
        <dbReference type="ARBA" id="ARBA00040167"/>
    </source>
</evidence>
<evidence type="ECO:0000256" key="4">
    <source>
        <dbReference type="ARBA" id="ARBA00023239"/>
    </source>
</evidence>